<dbReference type="Proteomes" id="UP000594261">
    <property type="component" value="Chromosome 11"/>
</dbReference>
<proteinExistence type="predicted"/>
<dbReference type="AlphaFoldDB" id="A0A7N2MXW2"/>
<dbReference type="GO" id="GO:0003700">
    <property type="term" value="F:DNA-binding transcription factor activity"/>
    <property type="evidence" value="ECO:0007669"/>
    <property type="project" value="InterPro"/>
</dbReference>
<dbReference type="EnsemblPlants" id="QL11p024634:mrna">
    <property type="protein sequence ID" value="QL11p024634:mrna"/>
    <property type="gene ID" value="QL11p024634"/>
</dbReference>
<dbReference type="EMBL" id="LRBV02000011">
    <property type="status" value="NOT_ANNOTATED_CDS"/>
    <property type="molecule type" value="Genomic_DNA"/>
</dbReference>
<organism evidence="3 4">
    <name type="scientific">Quercus lobata</name>
    <name type="common">Valley oak</name>
    <dbReference type="NCBI Taxonomy" id="97700"/>
    <lineage>
        <taxon>Eukaryota</taxon>
        <taxon>Viridiplantae</taxon>
        <taxon>Streptophyta</taxon>
        <taxon>Embryophyta</taxon>
        <taxon>Tracheophyta</taxon>
        <taxon>Spermatophyta</taxon>
        <taxon>Magnoliopsida</taxon>
        <taxon>eudicotyledons</taxon>
        <taxon>Gunneridae</taxon>
        <taxon>Pentapetalae</taxon>
        <taxon>rosids</taxon>
        <taxon>fabids</taxon>
        <taxon>Fagales</taxon>
        <taxon>Fagaceae</taxon>
        <taxon>Quercus</taxon>
    </lineage>
</organism>
<feature type="coiled-coil region" evidence="1">
    <location>
        <begin position="49"/>
        <end position="108"/>
    </location>
</feature>
<dbReference type="InterPro" id="IPR002487">
    <property type="entry name" value="TF_Kbox"/>
</dbReference>
<name>A0A7N2MXW2_QUELO</name>
<accession>A0A7N2MXW2</accession>
<dbReference type="InParanoid" id="A0A7N2MXW2"/>
<dbReference type="GO" id="GO:0005634">
    <property type="term" value="C:nucleus"/>
    <property type="evidence" value="ECO:0007669"/>
    <property type="project" value="InterPro"/>
</dbReference>
<keyword evidence="1" id="KW-0175">Coiled coil</keyword>
<dbReference type="Pfam" id="PF01486">
    <property type="entry name" value="K-box"/>
    <property type="match status" value="1"/>
</dbReference>
<feature type="domain" description="K-box" evidence="2">
    <location>
        <begin position="1"/>
        <end position="112"/>
    </location>
</feature>
<keyword evidence="4" id="KW-1185">Reference proteome</keyword>
<evidence type="ECO:0000313" key="3">
    <source>
        <dbReference type="EnsemblPlants" id="QL11p024634:mrna"/>
    </source>
</evidence>
<evidence type="ECO:0000313" key="4">
    <source>
        <dbReference type="Proteomes" id="UP000594261"/>
    </source>
</evidence>
<dbReference type="PROSITE" id="PS51297">
    <property type="entry name" value="K_BOX"/>
    <property type="match status" value="1"/>
</dbReference>
<evidence type="ECO:0000256" key="1">
    <source>
        <dbReference type="SAM" id="Coils"/>
    </source>
</evidence>
<reference evidence="3 4" key="1">
    <citation type="journal article" date="2016" name="G3 (Bethesda)">
        <title>First Draft Assembly and Annotation of the Genome of a California Endemic Oak Quercus lobata Nee (Fagaceae).</title>
        <authorList>
            <person name="Sork V.L."/>
            <person name="Fitz-Gibbon S.T."/>
            <person name="Puiu D."/>
            <person name="Crepeau M."/>
            <person name="Gugger P.F."/>
            <person name="Sherman R."/>
            <person name="Stevens K."/>
            <person name="Langley C.H."/>
            <person name="Pellegrini M."/>
            <person name="Salzberg S.L."/>
        </authorList>
    </citation>
    <scope>NUCLEOTIDE SEQUENCE [LARGE SCALE GENOMIC DNA]</scope>
    <source>
        <strain evidence="3 4">cv. SW786</strain>
    </source>
</reference>
<protein>
    <recommendedName>
        <fullName evidence="2">K-box domain-containing protein</fullName>
    </recommendedName>
</protein>
<sequence length="224" mass="25694">MSYAMLSKEIEEKTNELRKIRGEELSGMDIEELQKLEKELEVGLSRVIGERFLEEITALKQKISALELKFIWFQCITVSYFSDDPLHNDIMGAELMEENQRLEQMENLFSTQTHVIEQGQSFELITNIYNSFDPQDNDSSDISLMLGFGLPLQRRLASVAVDGQNPTHPRKEWSDTEKGFGRLVSAIGVNHFKGVLDDGEGEWDRVLLELIRVWVLDDGEGLWP</sequence>
<dbReference type="Gramene" id="QL11p024634:mrna">
    <property type="protein sequence ID" value="QL11p024634:mrna"/>
    <property type="gene ID" value="QL11p024634"/>
</dbReference>
<reference evidence="3" key="2">
    <citation type="submission" date="2021-01" db="UniProtKB">
        <authorList>
            <consortium name="EnsemblPlants"/>
        </authorList>
    </citation>
    <scope>IDENTIFICATION</scope>
</reference>
<evidence type="ECO:0000259" key="2">
    <source>
        <dbReference type="PROSITE" id="PS51297"/>
    </source>
</evidence>